<proteinExistence type="predicted"/>
<dbReference type="InterPro" id="IPR009468">
    <property type="entry name" value="DUF1090"/>
</dbReference>
<sequence length="125" mass="13557">MKKIILLTSLLMVLGSAQAAEPATGCSAKRAEVVEQIKYADAHGNSSQKAGLEKALKEIDQHCTNEGLLADRQQRVSEKQAKVAEREADLREAQASGNSKKIAKQQKKLDSANEELKDAQAQLSK</sequence>
<feature type="compositionally biased region" description="Basic and acidic residues" evidence="1">
    <location>
        <begin position="72"/>
        <end position="92"/>
    </location>
</feature>
<dbReference type="EMBL" id="FP236843">
    <property type="protein sequence ID" value="CAX61380.1"/>
    <property type="molecule type" value="Genomic_DNA"/>
</dbReference>
<dbReference type="KEGG" id="ebi:EbC_38490"/>
<keyword evidence="2" id="KW-0732">Signal</keyword>
<feature type="compositionally biased region" description="Basic and acidic residues" evidence="1">
    <location>
        <begin position="107"/>
        <end position="118"/>
    </location>
</feature>
<dbReference type="HOGENOM" id="CLU_139075_2_0_6"/>
<evidence type="ECO:0000313" key="4">
    <source>
        <dbReference type="Proteomes" id="UP000008793"/>
    </source>
</evidence>
<protein>
    <recommendedName>
        <fullName evidence="5">DUF1090 domain-containing protein</fullName>
    </recommendedName>
</protein>
<dbReference type="GeneID" id="90513797"/>
<dbReference type="STRING" id="634500.EbC_38490"/>
<feature type="chain" id="PRO_5005672260" description="DUF1090 domain-containing protein" evidence="2">
    <location>
        <begin position="20"/>
        <end position="125"/>
    </location>
</feature>
<dbReference type="RefSeq" id="WP_013203864.1">
    <property type="nucleotide sequence ID" value="NC_014306.1"/>
</dbReference>
<dbReference type="Proteomes" id="UP000008793">
    <property type="component" value="Chromosome"/>
</dbReference>
<evidence type="ECO:0000313" key="3">
    <source>
        <dbReference type="EMBL" id="CAX61380.1"/>
    </source>
</evidence>
<feature type="region of interest" description="Disordered" evidence="1">
    <location>
        <begin position="70"/>
        <end position="125"/>
    </location>
</feature>
<feature type="signal peptide" evidence="2">
    <location>
        <begin position="1"/>
        <end position="19"/>
    </location>
</feature>
<evidence type="ECO:0000256" key="2">
    <source>
        <dbReference type="SAM" id="SignalP"/>
    </source>
</evidence>
<evidence type="ECO:0008006" key="5">
    <source>
        <dbReference type="Google" id="ProtNLM"/>
    </source>
</evidence>
<dbReference type="eggNOG" id="COG1422">
    <property type="taxonomic scope" value="Bacteria"/>
</dbReference>
<keyword evidence="4" id="KW-1185">Reference proteome</keyword>
<dbReference type="Pfam" id="PF06476">
    <property type="entry name" value="DUF1090"/>
    <property type="match status" value="1"/>
</dbReference>
<name>D8MX23_ERWBE</name>
<reference evidence="3 4" key="1">
    <citation type="journal article" date="2010" name="BMC Genomics">
        <title>Genome comparison of the epiphytic bacteria Erwinia billingiae and E. tasmaniensis with the pear pathogen E. pyrifoliae.</title>
        <authorList>
            <person name="Kube M."/>
            <person name="Migdoll A.M."/>
            <person name="Gehring I."/>
            <person name="Heitmann K."/>
            <person name="Mayer Y."/>
            <person name="Kuhl H."/>
            <person name="Knaust F."/>
            <person name="Geider K."/>
            <person name="Reinhardt R."/>
        </authorList>
    </citation>
    <scope>NUCLEOTIDE SEQUENCE [LARGE SCALE GENOMIC DNA]</scope>
    <source>
        <strain evidence="3 4">Eb661</strain>
    </source>
</reference>
<dbReference type="AlphaFoldDB" id="D8MX23"/>
<accession>D8MX23</accession>
<evidence type="ECO:0000256" key="1">
    <source>
        <dbReference type="SAM" id="MobiDB-lite"/>
    </source>
</evidence>
<organism evidence="4">
    <name type="scientific">Erwinia billingiae (strain Eb661)</name>
    <dbReference type="NCBI Taxonomy" id="634500"/>
    <lineage>
        <taxon>Bacteria</taxon>
        <taxon>Pseudomonadati</taxon>
        <taxon>Pseudomonadota</taxon>
        <taxon>Gammaproteobacteria</taxon>
        <taxon>Enterobacterales</taxon>
        <taxon>Erwiniaceae</taxon>
        <taxon>Erwinia</taxon>
    </lineage>
</organism>
<gene>
    <name evidence="3" type="ordered locus">EbC_38490</name>
</gene>